<dbReference type="InterPro" id="IPR036525">
    <property type="entry name" value="Tubulin/FtsZ_GTPase_sf"/>
</dbReference>
<dbReference type="AlphaFoldDB" id="F0R2R4"/>
<dbReference type="Gene3D" id="3.40.50.1440">
    <property type="entry name" value="Tubulin/FtsZ, GTPase domain"/>
    <property type="match status" value="1"/>
</dbReference>
<dbReference type="RefSeq" id="WP_013616910.1">
    <property type="nucleotide sequence ID" value="NC_015164.1"/>
</dbReference>
<evidence type="ECO:0000313" key="1">
    <source>
        <dbReference type="EMBL" id="ADY35459.1"/>
    </source>
</evidence>
<keyword evidence="2" id="KW-1185">Reference proteome</keyword>
<sequence>MSRLYVYAIGGSGSRVLRSLTMLLANGIACKDEIVPMIIDPDYSNGDLKRTVDLMRLYGKIHSSLQFSNNTVNKFFSTEISPFNDGDFLLPLIGTSGVNFDNYIQLSTMSKENQAFMKMLFSDKNLASDMNVGFKGNPNIGSIVLNQFTQSSEFKTFENDFAQGDRVFIISSIFGGTGASGFPLLLKTLRTSTNTALASAPIGAVTLLPYFNLKVNDKSAIQADSFITKTKAALNYYEKNVTGNGTLNDMYYLGDDSMSNSYENCDGGEGQGNEAHLIELLAALAILDFSSKNHSGKIRTNFHEFGLNSDASQCVTFLDFGNGTLYLLRKPMTQFALMMSYLGKRDNAHKMSQKWAKERNSLLGENFLRSDFYRGLFNFRSQYESWLSEMAKNKIGFKPFLEDKDITDVLDKINGMPKRNKYGYNLFAKKSYDLIDEKLSKNLSKIQHNTSAPQTFMELFYIVADELCSDKLKI</sequence>
<dbReference type="SUPFAM" id="SSF52490">
    <property type="entry name" value="Tubulin nucleotide-binding domain-like"/>
    <property type="match status" value="1"/>
</dbReference>
<gene>
    <name evidence="1" type="ordered locus">Bacsa_0866</name>
</gene>
<dbReference type="EMBL" id="CP002530">
    <property type="protein sequence ID" value="ADY35459.1"/>
    <property type="molecule type" value="Genomic_DNA"/>
</dbReference>
<evidence type="ECO:0000313" key="2">
    <source>
        <dbReference type="Proteomes" id="UP000007486"/>
    </source>
</evidence>
<proteinExistence type="predicted"/>
<dbReference type="HOGENOM" id="CLU_043032_0_0_10"/>
<accession>F0R2R4</accession>
<reference evidence="1 2" key="1">
    <citation type="journal article" date="2011" name="Stand. Genomic Sci.">
        <title>Complete genome sequence of Bacteroides salanitronis type strain (BL78).</title>
        <authorList>
            <person name="Gronow S."/>
            <person name="Held B."/>
            <person name="Lucas S."/>
            <person name="Lapidus A."/>
            <person name="Del Rio T.G."/>
            <person name="Nolan M."/>
            <person name="Tice H."/>
            <person name="Deshpande S."/>
            <person name="Cheng J.F."/>
            <person name="Pitluck S."/>
            <person name="Liolios K."/>
            <person name="Pagani I."/>
            <person name="Ivanova N."/>
            <person name="Mavromatis K."/>
            <person name="Pati A."/>
            <person name="Tapia R."/>
            <person name="Han C."/>
            <person name="Goodwin L."/>
            <person name="Chen A."/>
            <person name="Palaniappan K."/>
            <person name="Land M."/>
            <person name="Hauser L."/>
            <person name="Chang Y.J."/>
            <person name="Jeffries C.D."/>
            <person name="Brambilla E.M."/>
            <person name="Rohde M."/>
            <person name="Goker M."/>
            <person name="Detter J.C."/>
            <person name="Woyke T."/>
            <person name="Bristow J."/>
            <person name="Markowitz V."/>
            <person name="Hugenholtz P."/>
            <person name="Kyrpides N.C."/>
            <person name="Klenk H.P."/>
            <person name="Eisen J.A."/>
        </authorList>
    </citation>
    <scope>NUCLEOTIDE SEQUENCE [LARGE SCALE GENOMIC DNA]</scope>
    <source>
        <strain evidence="1 2">DSM 18170</strain>
    </source>
</reference>
<organism evidence="1 2">
    <name type="scientific">Phocaeicola salanitronis (strain DSM 18170 / JCM 13657 / CCUG 60908 / BL78)</name>
    <name type="common">Bacteroides salanitronis</name>
    <dbReference type="NCBI Taxonomy" id="667015"/>
    <lineage>
        <taxon>Bacteria</taxon>
        <taxon>Pseudomonadati</taxon>
        <taxon>Bacteroidota</taxon>
        <taxon>Bacteroidia</taxon>
        <taxon>Bacteroidales</taxon>
        <taxon>Bacteroidaceae</taxon>
        <taxon>Phocaeicola</taxon>
    </lineage>
</organism>
<dbReference type="STRING" id="667015.Bacsa_0866"/>
<name>F0R2R4_PHOSB</name>
<protein>
    <submittedName>
        <fullName evidence="1">Uncharacterized protein</fullName>
    </submittedName>
</protein>
<dbReference type="Proteomes" id="UP000007486">
    <property type="component" value="Chromosome"/>
</dbReference>
<dbReference type="eggNOG" id="COG0206">
    <property type="taxonomic scope" value="Bacteria"/>
</dbReference>
<dbReference type="OrthoDB" id="844533at2"/>
<dbReference type="KEGG" id="bsa:Bacsa_0866"/>